<dbReference type="InterPro" id="IPR001647">
    <property type="entry name" value="HTH_TetR"/>
</dbReference>
<dbReference type="Proteomes" id="UP001209083">
    <property type="component" value="Chromosome"/>
</dbReference>
<dbReference type="PRINTS" id="PR00455">
    <property type="entry name" value="HTHTETR"/>
</dbReference>
<keyword evidence="1 2" id="KW-0238">DNA-binding</keyword>
<proteinExistence type="predicted"/>
<dbReference type="SUPFAM" id="SSF46689">
    <property type="entry name" value="Homeodomain-like"/>
    <property type="match status" value="1"/>
</dbReference>
<evidence type="ECO:0000313" key="4">
    <source>
        <dbReference type="EMBL" id="WGW13342.1"/>
    </source>
</evidence>
<dbReference type="InterPro" id="IPR036271">
    <property type="entry name" value="Tet_transcr_reg_TetR-rel_C_sf"/>
</dbReference>
<dbReference type="EMBL" id="CP090958">
    <property type="protein sequence ID" value="WGW13342.1"/>
    <property type="molecule type" value="Genomic_DNA"/>
</dbReference>
<evidence type="ECO:0000259" key="3">
    <source>
        <dbReference type="PROSITE" id="PS50977"/>
    </source>
</evidence>
<name>A0ABY8QWE2_9MICO</name>
<organism evidence="4 5">
    <name type="scientific">Saxibacter everestensis</name>
    <dbReference type="NCBI Taxonomy" id="2909229"/>
    <lineage>
        <taxon>Bacteria</taxon>
        <taxon>Bacillati</taxon>
        <taxon>Actinomycetota</taxon>
        <taxon>Actinomycetes</taxon>
        <taxon>Micrococcales</taxon>
        <taxon>Brevibacteriaceae</taxon>
        <taxon>Saxibacter</taxon>
    </lineage>
</organism>
<evidence type="ECO:0000256" key="1">
    <source>
        <dbReference type="ARBA" id="ARBA00023125"/>
    </source>
</evidence>
<protein>
    <submittedName>
        <fullName evidence="4">TetR/AcrR family transcriptional regulator</fullName>
    </submittedName>
</protein>
<dbReference type="SUPFAM" id="SSF48498">
    <property type="entry name" value="Tetracyclin repressor-like, C-terminal domain"/>
    <property type="match status" value="1"/>
</dbReference>
<dbReference type="InterPro" id="IPR009057">
    <property type="entry name" value="Homeodomain-like_sf"/>
</dbReference>
<accession>A0ABY8QWE2</accession>
<evidence type="ECO:0000313" key="5">
    <source>
        <dbReference type="Proteomes" id="UP001209083"/>
    </source>
</evidence>
<dbReference type="PANTHER" id="PTHR30055">
    <property type="entry name" value="HTH-TYPE TRANSCRIPTIONAL REGULATOR RUTR"/>
    <property type="match status" value="1"/>
</dbReference>
<dbReference type="InterPro" id="IPR023772">
    <property type="entry name" value="DNA-bd_HTH_TetR-type_CS"/>
</dbReference>
<dbReference type="PROSITE" id="PS01081">
    <property type="entry name" value="HTH_TETR_1"/>
    <property type="match status" value="1"/>
</dbReference>
<evidence type="ECO:0000256" key="2">
    <source>
        <dbReference type="PROSITE-ProRule" id="PRU00335"/>
    </source>
</evidence>
<sequence>MARTTDPIQHEKRRAHIKGVASFLISSQGYDNTSTAQIAKAAKISSGSFFHYFHTKRDLFIAILTDDTAKDTEDELASALADPDPWQGLVGYVTRRLAGASTIPFVPGLVIEALLQAKRDPELAELLDKDARNEATGLRQLLERARAAGVIDSGLELARAERWLVALSNVMYLEGALNDEFDPAQEMETLKLLLGRFLRSPRTSDEQRPLA</sequence>
<dbReference type="PROSITE" id="PS50977">
    <property type="entry name" value="HTH_TETR_2"/>
    <property type="match status" value="1"/>
</dbReference>
<dbReference type="Pfam" id="PF00440">
    <property type="entry name" value="TetR_N"/>
    <property type="match status" value="1"/>
</dbReference>
<keyword evidence="5" id="KW-1185">Reference proteome</keyword>
<feature type="DNA-binding region" description="H-T-H motif" evidence="2">
    <location>
        <begin position="34"/>
        <end position="53"/>
    </location>
</feature>
<dbReference type="InterPro" id="IPR050109">
    <property type="entry name" value="HTH-type_TetR-like_transc_reg"/>
</dbReference>
<feature type="domain" description="HTH tetR-type" evidence="3">
    <location>
        <begin position="11"/>
        <end position="71"/>
    </location>
</feature>
<dbReference type="PANTHER" id="PTHR30055:SF226">
    <property type="entry name" value="HTH-TYPE TRANSCRIPTIONAL REGULATOR PKSA"/>
    <property type="match status" value="1"/>
</dbReference>
<gene>
    <name evidence="4" type="ORF">LWF01_06125</name>
</gene>
<reference evidence="4 5" key="1">
    <citation type="submission" date="2023-05" db="EMBL/GenBank/DDBJ databases">
        <title>Lithophilousrod everest ZFBP1038 complete genpme.</title>
        <authorList>
            <person name="Tian M."/>
        </authorList>
    </citation>
    <scope>NUCLEOTIDE SEQUENCE [LARGE SCALE GENOMIC DNA]</scope>
    <source>
        <strain evidence="4 5">ZFBP1038</strain>
    </source>
</reference>
<dbReference type="Gene3D" id="1.10.357.10">
    <property type="entry name" value="Tetracycline Repressor, domain 2"/>
    <property type="match status" value="1"/>
</dbReference>
<dbReference type="RefSeq" id="WP_349640161.1">
    <property type="nucleotide sequence ID" value="NZ_CP090958.1"/>
</dbReference>